<dbReference type="InterPro" id="IPR037401">
    <property type="entry name" value="SnoaL-like"/>
</dbReference>
<evidence type="ECO:0000313" key="3">
    <source>
        <dbReference type="Proteomes" id="UP001327225"/>
    </source>
</evidence>
<feature type="domain" description="SnoaL-like" evidence="1">
    <location>
        <begin position="16"/>
        <end position="113"/>
    </location>
</feature>
<dbReference type="SUPFAM" id="SSF54427">
    <property type="entry name" value="NTF2-like"/>
    <property type="match status" value="1"/>
</dbReference>
<dbReference type="InterPro" id="IPR032710">
    <property type="entry name" value="NTF2-like_dom_sf"/>
</dbReference>
<dbReference type="RefSeq" id="WP_322936715.1">
    <property type="nucleotide sequence ID" value="NZ_CP141059.1"/>
</dbReference>
<organism evidence="2 3">
    <name type="scientific">Nocardioides bizhenqiangii</name>
    <dbReference type="NCBI Taxonomy" id="3095076"/>
    <lineage>
        <taxon>Bacteria</taxon>
        <taxon>Bacillati</taxon>
        <taxon>Actinomycetota</taxon>
        <taxon>Actinomycetes</taxon>
        <taxon>Propionibacteriales</taxon>
        <taxon>Nocardioidaceae</taxon>
        <taxon>Nocardioides</taxon>
    </lineage>
</organism>
<reference evidence="3" key="1">
    <citation type="submission" date="2023-12" db="EMBL/GenBank/DDBJ databases">
        <title>Novel species in genus Nocardioides.</title>
        <authorList>
            <person name="Zhou H."/>
        </authorList>
    </citation>
    <scope>NUCLEOTIDE SEQUENCE [LARGE SCALE GENOMIC DNA]</scope>
    <source>
        <strain evidence="3">HM61</strain>
    </source>
</reference>
<proteinExistence type="predicted"/>
<name>A0ABZ0ZNB7_9ACTN</name>
<accession>A0ABZ0ZNB7</accession>
<sequence length="129" mass="14902">MRGAVDRRAVEQWVADYERLWRTPETARLAELFLPDATYLPSPWARPMEGLDQIARFWDAERDGPDEEFTMSSDIVAVEEDTAVVRVLIEYGAPGSRPWRDLWVVRFGDDGRCSSFEEWPFAPDQPDGH</sequence>
<evidence type="ECO:0000313" key="2">
    <source>
        <dbReference type="EMBL" id="WQQ25276.1"/>
    </source>
</evidence>
<dbReference type="Proteomes" id="UP001327225">
    <property type="component" value="Chromosome"/>
</dbReference>
<dbReference type="EMBL" id="CP141059">
    <property type="protein sequence ID" value="WQQ25276.1"/>
    <property type="molecule type" value="Genomic_DNA"/>
</dbReference>
<protein>
    <submittedName>
        <fullName evidence="2">Nuclear transport factor 2 family protein</fullName>
    </submittedName>
</protein>
<dbReference type="CDD" id="cd00531">
    <property type="entry name" value="NTF2_like"/>
    <property type="match status" value="1"/>
</dbReference>
<keyword evidence="3" id="KW-1185">Reference proteome</keyword>
<dbReference type="Pfam" id="PF12680">
    <property type="entry name" value="SnoaL_2"/>
    <property type="match status" value="1"/>
</dbReference>
<dbReference type="Gene3D" id="3.10.450.50">
    <property type="match status" value="1"/>
</dbReference>
<evidence type="ECO:0000259" key="1">
    <source>
        <dbReference type="Pfam" id="PF12680"/>
    </source>
</evidence>
<gene>
    <name evidence="2" type="ORF">SHK19_15040</name>
</gene>